<gene>
    <name evidence="1" type="ordered locus">Cyast_0652</name>
</gene>
<sequence length="268" mass="30303">MAVLNFSASTINLVIYDFNQLPREVTVKVDVQAIIIDQTGLTQSSIDGEFDFISDQINNIGIARSQWEHFTINQGFNNEYIARNNISTTLLGRFDLSANSTFNFQLTSALNLQTFTTNPINNSLSSSGRISLALQNSANQEIIDYFDLFALINTNPTDSESRDYFTLRSSPNFTITEYNTTSILGNQLNSEFFSVETSVSFERYFYEPTLINLIAITESCNYTSTNINTCVKVNEPSNHIPLILLLFLLLWGGISRSRIMKHITYFSH</sequence>
<dbReference type="AlphaFoldDB" id="K9YKK3"/>
<dbReference type="Proteomes" id="UP000010483">
    <property type="component" value="Chromosome"/>
</dbReference>
<dbReference type="KEGG" id="csn:Cyast_0652"/>
<protein>
    <submittedName>
        <fullName evidence="1">Uncharacterized protein</fullName>
    </submittedName>
</protein>
<dbReference type="HOGENOM" id="CLU_083261_0_0_3"/>
<proteinExistence type="predicted"/>
<evidence type="ECO:0000313" key="1">
    <source>
        <dbReference type="EMBL" id="AFZ46628.1"/>
    </source>
</evidence>
<name>K9YKK3_CYASC</name>
<keyword evidence="2" id="KW-1185">Reference proteome</keyword>
<reference evidence="2" key="1">
    <citation type="journal article" date="2013" name="Proc. Natl. Acad. Sci. U.S.A.">
        <title>Improving the coverage of the cyanobacterial phylum using diversity-driven genome sequencing.</title>
        <authorList>
            <person name="Shih P.M."/>
            <person name="Wu D."/>
            <person name="Latifi A."/>
            <person name="Axen S.D."/>
            <person name="Fewer D.P."/>
            <person name="Talla E."/>
            <person name="Calteau A."/>
            <person name="Cai F."/>
            <person name="Tandeau de Marsac N."/>
            <person name="Rippka R."/>
            <person name="Herdman M."/>
            <person name="Sivonen K."/>
            <person name="Coursin T."/>
            <person name="Laurent T."/>
            <person name="Goodwin L."/>
            <person name="Nolan M."/>
            <person name="Davenport K.W."/>
            <person name="Han C.S."/>
            <person name="Rubin E.M."/>
            <person name="Eisen J.A."/>
            <person name="Woyke T."/>
            <person name="Gugger M."/>
            <person name="Kerfeld C.A."/>
        </authorList>
    </citation>
    <scope>NUCLEOTIDE SEQUENCE [LARGE SCALE GENOMIC DNA]</scope>
    <source>
        <strain evidence="2">ATCC 29140 / PCC 7202</strain>
    </source>
</reference>
<organism evidence="1 2">
    <name type="scientific">Cyanobacterium stanieri (strain ATCC 29140 / PCC 7202)</name>
    <dbReference type="NCBI Taxonomy" id="292563"/>
    <lineage>
        <taxon>Bacteria</taxon>
        <taxon>Bacillati</taxon>
        <taxon>Cyanobacteriota</taxon>
        <taxon>Cyanophyceae</taxon>
        <taxon>Oscillatoriophycideae</taxon>
        <taxon>Chroococcales</taxon>
        <taxon>Geminocystaceae</taxon>
        <taxon>Cyanobacterium</taxon>
    </lineage>
</organism>
<evidence type="ECO:0000313" key="2">
    <source>
        <dbReference type="Proteomes" id="UP000010483"/>
    </source>
</evidence>
<accession>K9YKK3</accession>
<dbReference type="EMBL" id="CP003940">
    <property type="protein sequence ID" value="AFZ46628.1"/>
    <property type="molecule type" value="Genomic_DNA"/>
</dbReference>
<dbReference type="BioCyc" id="CSTA292563:G1353-657-MONOMER"/>